<dbReference type="InterPro" id="IPR014025">
    <property type="entry name" value="Glutaredoxin_subgr"/>
</dbReference>
<protein>
    <submittedName>
        <fullName evidence="2">Putative glutaredoxin</fullName>
    </submittedName>
</protein>
<dbReference type="PRINTS" id="PR00160">
    <property type="entry name" value="GLUTAREDOXIN"/>
</dbReference>
<dbReference type="EMBL" id="GBBK01004122">
    <property type="protein sequence ID" value="JAC20360.1"/>
    <property type="molecule type" value="mRNA"/>
</dbReference>
<evidence type="ECO:0000259" key="1">
    <source>
        <dbReference type="Pfam" id="PF00462"/>
    </source>
</evidence>
<dbReference type="PANTHER" id="PTHR45694">
    <property type="entry name" value="GLUTAREDOXIN 2"/>
    <property type="match status" value="1"/>
</dbReference>
<proteinExistence type="evidence at transcript level"/>
<dbReference type="CDD" id="cd03419">
    <property type="entry name" value="GRX_GRXh_1_2_like"/>
    <property type="match status" value="1"/>
</dbReference>
<dbReference type="InterPro" id="IPR036188">
    <property type="entry name" value="FAD/NAD-bd_sf"/>
</dbReference>
<dbReference type="PANTHER" id="PTHR45694:SF18">
    <property type="entry name" value="GLUTAREDOXIN-1-RELATED"/>
    <property type="match status" value="1"/>
</dbReference>
<reference evidence="2" key="1">
    <citation type="submission" date="2014-03" db="EMBL/GenBank/DDBJ databases">
        <title>The sialotranscriptome of Amblyomma triste, Amblyomma parvum and Amblyomma cajennense ticks, uncovered by 454-based RNA-seq.</title>
        <authorList>
            <person name="Garcia G.R."/>
            <person name="Gardinassi L.G."/>
            <person name="Ribeiro J.M."/>
            <person name="Anatriello E."/>
            <person name="Ferreira B.R."/>
            <person name="Moreira H.N."/>
            <person name="Mafra C."/>
            <person name="Olegario M.M."/>
            <person name="Szabo P.J."/>
            <person name="Miranda-Santos I.K."/>
            <person name="Maruyama S.R."/>
        </authorList>
    </citation>
    <scope>NUCLEOTIDE SEQUENCE</scope>
    <source>
        <strain evidence="2">Uberlandia</strain>
        <tissue evidence="2">Salivary glands</tissue>
    </source>
</reference>
<evidence type="ECO:0000313" key="2">
    <source>
        <dbReference type="EMBL" id="JAC20360.1"/>
    </source>
</evidence>
<dbReference type="GO" id="GO:0015038">
    <property type="term" value="F:glutathione disulfide oxidoreductase activity"/>
    <property type="evidence" value="ECO:0007669"/>
    <property type="project" value="TreeGrafter"/>
</dbReference>
<sequence length="153" mass="15950">MPPIHNGTDPKDTIEKIIKGNKVVIFSVSNDPTCAQTKELFSSLNEPYLAIEVDEDGYGPPIQEALSQKTGLSGVPQVFVGGELVGGSEDTATAHQTGALGQLLTNGVSYDYDLVVIGGGSGGLAASRKLLSSEKVAVCDLSTNTKRHIMGFG</sequence>
<organism evidence="2">
    <name type="scientific">Amblyomma cajennense</name>
    <name type="common">Cayenne tick</name>
    <name type="synonym">Acarus cajennensis</name>
    <dbReference type="NCBI Taxonomy" id="34607"/>
    <lineage>
        <taxon>Eukaryota</taxon>
        <taxon>Metazoa</taxon>
        <taxon>Ecdysozoa</taxon>
        <taxon>Arthropoda</taxon>
        <taxon>Chelicerata</taxon>
        <taxon>Arachnida</taxon>
        <taxon>Acari</taxon>
        <taxon>Parasitiformes</taxon>
        <taxon>Ixodida</taxon>
        <taxon>Ixodoidea</taxon>
        <taxon>Ixodidae</taxon>
        <taxon>Amblyomminae</taxon>
        <taxon>Amblyomma</taxon>
    </lineage>
</organism>
<dbReference type="Pfam" id="PF00462">
    <property type="entry name" value="Glutaredoxin"/>
    <property type="match status" value="1"/>
</dbReference>
<dbReference type="Gene3D" id="3.50.50.60">
    <property type="entry name" value="FAD/NAD(P)-binding domain"/>
    <property type="match status" value="1"/>
</dbReference>
<dbReference type="Gene3D" id="3.40.30.10">
    <property type="entry name" value="Glutaredoxin"/>
    <property type="match status" value="1"/>
</dbReference>
<accession>A0A023FGT8</accession>
<dbReference type="AlphaFoldDB" id="A0A023FGT8"/>
<dbReference type="InterPro" id="IPR036249">
    <property type="entry name" value="Thioredoxin-like_sf"/>
</dbReference>
<name>A0A023FGT8_AMBCJ</name>
<dbReference type="SUPFAM" id="SSF52833">
    <property type="entry name" value="Thioredoxin-like"/>
    <property type="match status" value="1"/>
</dbReference>
<dbReference type="GO" id="GO:0005737">
    <property type="term" value="C:cytoplasm"/>
    <property type="evidence" value="ECO:0007669"/>
    <property type="project" value="TreeGrafter"/>
</dbReference>
<dbReference type="GO" id="GO:0034599">
    <property type="term" value="P:cellular response to oxidative stress"/>
    <property type="evidence" value="ECO:0007669"/>
    <property type="project" value="TreeGrafter"/>
</dbReference>
<dbReference type="InterPro" id="IPR002109">
    <property type="entry name" value="Glutaredoxin"/>
</dbReference>
<feature type="domain" description="Glutaredoxin" evidence="1">
    <location>
        <begin position="23"/>
        <end position="85"/>
    </location>
</feature>
<dbReference type="PROSITE" id="PS51354">
    <property type="entry name" value="GLUTAREDOXIN_2"/>
    <property type="match status" value="1"/>
</dbReference>